<evidence type="ECO:0000256" key="1">
    <source>
        <dbReference type="SAM" id="MobiDB-lite"/>
    </source>
</evidence>
<proteinExistence type="predicted"/>
<dbReference type="RefSeq" id="WP_126809770.1">
    <property type="nucleotide sequence ID" value="NZ_NGKA01000019.1"/>
</dbReference>
<dbReference type="Pfam" id="PF02557">
    <property type="entry name" value="VanY"/>
    <property type="match status" value="1"/>
</dbReference>
<organism evidence="3 4">
    <name type="scientific">Vagococcus elongatus</name>
    <dbReference type="NCBI Taxonomy" id="180344"/>
    <lineage>
        <taxon>Bacteria</taxon>
        <taxon>Bacillati</taxon>
        <taxon>Bacillota</taxon>
        <taxon>Bacilli</taxon>
        <taxon>Lactobacillales</taxon>
        <taxon>Enterococcaceae</taxon>
        <taxon>Vagococcus</taxon>
    </lineage>
</organism>
<sequence>MSKKILIVLSALASFFLFIHLKELKERQLDVPIFEKYSYSKGTAEEIEKETLPESDLSDYCLRLINSDHSFTDEDLTMPLKPLAEGYEVAEVVVAPYESMEKAANKAGITLKIISAYRSVSYQEQVYQDNLSENLNQGSTKKEAQKLTEDYVAKPGTSEHHTGLALDVLDVTWLDSGNGLVGEFGETEAGKWLDEHCAEFGFIIRYPKDKEDITKIQYEPWHLRYIGKEHAQYMKTHGLVLEEYIELLENEQHEKKESETSKSTSKETTKKS</sequence>
<dbReference type="OrthoDB" id="9792074at2"/>
<comment type="caution">
    <text evidence="3">The sequence shown here is derived from an EMBL/GenBank/DDBJ whole genome shotgun (WGS) entry which is preliminary data.</text>
</comment>
<dbReference type="EMBL" id="NGKA01000019">
    <property type="protein sequence ID" value="RSU09687.1"/>
    <property type="molecule type" value="Genomic_DNA"/>
</dbReference>
<evidence type="ECO:0000313" key="3">
    <source>
        <dbReference type="EMBL" id="RSU09687.1"/>
    </source>
</evidence>
<dbReference type="InterPro" id="IPR009045">
    <property type="entry name" value="Zn_M74/Hedgehog-like"/>
</dbReference>
<dbReference type="InterPro" id="IPR003709">
    <property type="entry name" value="VanY-like_core_dom"/>
</dbReference>
<dbReference type="AlphaFoldDB" id="A0A430AP76"/>
<dbReference type="InterPro" id="IPR058193">
    <property type="entry name" value="VanY/YodJ_core_dom"/>
</dbReference>
<accession>A0A430AP76</accession>
<feature type="region of interest" description="Disordered" evidence="1">
    <location>
        <begin position="250"/>
        <end position="272"/>
    </location>
</feature>
<feature type="domain" description="D-alanyl-D-alanine carboxypeptidase-like core" evidence="2">
    <location>
        <begin position="91"/>
        <end position="228"/>
    </location>
</feature>
<protein>
    <recommendedName>
        <fullName evidence="2">D-alanyl-D-alanine carboxypeptidase-like core domain-containing protein</fullName>
    </recommendedName>
</protein>
<evidence type="ECO:0000259" key="2">
    <source>
        <dbReference type="Pfam" id="PF02557"/>
    </source>
</evidence>
<dbReference type="Proteomes" id="UP000287605">
    <property type="component" value="Unassembled WGS sequence"/>
</dbReference>
<dbReference type="GO" id="GO:0008233">
    <property type="term" value="F:peptidase activity"/>
    <property type="evidence" value="ECO:0007669"/>
    <property type="project" value="InterPro"/>
</dbReference>
<dbReference type="PANTHER" id="PTHR34385">
    <property type="entry name" value="D-ALANYL-D-ALANINE CARBOXYPEPTIDASE"/>
    <property type="match status" value="1"/>
</dbReference>
<name>A0A430AP76_9ENTE</name>
<reference evidence="3 4" key="1">
    <citation type="submission" date="2017-05" db="EMBL/GenBank/DDBJ databases">
        <title>Vagococcus spp. assemblies.</title>
        <authorList>
            <person name="Gulvik C.A."/>
        </authorList>
    </citation>
    <scope>NUCLEOTIDE SEQUENCE [LARGE SCALE GENOMIC DNA]</scope>
    <source>
        <strain evidence="3 4">CCUG 51432</strain>
    </source>
</reference>
<gene>
    <name evidence="3" type="ORF">CBF29_10945</name>
</gene>
<dbReference type="Gene3D" id="3.30.1380.10">
    <property type="match status" value="1"/>
</dbReference>
<dbReference type="CDD" id="cd14852">
    <property type="entry name" value="LD-carboxypeptidase"/>
    <property type="match status" value="1"/>
</dbReference>
<dbReference type="SUPFAM" id="SSF55166">
    <property type="entry name" value="Hedgehog/DD-peptidase"/>
    <property type="match status" value="1"/>
</dbReference>
<dbReference type="PANTHER" id="PTHR34385:SF1">
    <property type="entry name" value="PEPTIDOGLYCAN L-ALANYL-D-GLUTAMATE ENDOPEPTIDASE CWLK"/>
    <property type="match status" value="1"/>
</dbReference>
<dbReference type="InterPro" id="IPR052179">
    <property type="entry name" value="DD-CPase-like"/>
</dbReference>
<keyword evidence="4" id="KW-1185">Reference proteome</keyword>
<dbReference type="GO" id="GO:0006508">
    <property type="term" value="P:proteolysis"/>
    <property type="evidence" value="ECO:0007669"/>
    <property type="project" value="InterPro"/>
</dbReference>
<evidence type="ECO:0000313" key="4">
    <source>
        <dbReference type="Proteomes" id="UP000287605"/>
    </source>
</evidence>